<evidence type="ECO:0000256" key="2">
    <source>
        <dbReference type="SAM" id="Phobius"/>
    </source>
</evidence>
<keyword evidence="2" id="KW-0812">Transmembrane</keyword>
<proteinExistence type="predicted"/>
<accession>A0A852YRR0</accession>
<dbReference type="EMBL" id="JACBZY010000001">
    <property type="protein sequence ID" value="NYG99935.1"/>
    <property type="molecule type" value="Genomic_DNA"/>
</dbReference>
<gene>
    <name evidence="4" type="ORF">BJ979_002561</name>
</gene>
<dbReference type="InterPro" id="IPR006976">
    <property type="entry name" value="VanZ-like"/>
</dbReference>
<evidence type="ECO:0000313" key="5">
    <source>
        <dbReference type="Proteomes" id="UP000553888"/>
    </source>
</evidence>
<feature type="region of interest" description="Disordered" evidence="1">
    <location>
        <begin position="154"/>
        <end position="177"/>
    </location>
</feature>
<dbReference type="Pfam" id="PF04892">
    <property type="entry name" value="VanZ"/>
    <property type="match status" value="1"/>
</dbReference>
<sequence>MIALAIVYVAGLAAVILWPERVDGPGGARIQWLLSLLASAGVDRMSAYDVIESAANVALFAPGGLLLIALLSFRWRWWLPVVGVALSTAAELAQYLWLPERVASSADVIANAVGFTIGALVGAAIGAGLHRRHRGPGHAVAAAPLSAEATAAAASDQLAASTPVPSSTSSTTPSATR</sequence>
<name>A0A852YRR0_9MICO</name>
<comment type="caution">
    <text evidence="4">The sequence shown here is derived from an EMBL/GenBank/DDBJ whole genome shotgun (WGS) entry which is preliminary data.</text>
</comment>
<evidence type="ECO:0000256" key="1">
    <source>
        <dbReference type="SAM" id="MobiDB-lite"/>
    </source>
</evidence>
<keyword evidence="2" id="KW-1133">Transmembrane helix</keyword>
<dbReference type="AlphaFoldDB" id="A0A852YRR0"/>
<feature type="transmembrane region" description="Helical" evidence="2">
    <location>
        <begin position="53"/>
        <end position="71"/>
    </location>
</feature>
<evidence type="ECO:0000259" key="3">
    <source>
        <dbReference type="Pfam" id="PF04892"/>
    </source>
</evidence>
<keyword evidence="2" id="KW-0472">Membrane</keyword>
<feature type="domain" description="VanZ-like" evidence="3">
    <location>
        <begin position="6"/>
        <end position="121"/>
    </location>
</feature>
<protein>
    <submittedName>
        <fullName evidence="4">Glycopeptide antibiotics resistance protein</fullName>
    </submittedName>
</protein>
<evidence type="ECO:0000313" key="4">
    <source>
        <dbReference type="EMBL" id="NYG99935.1"/>
    </source>
</evidence>
<organism evidence="4 5">
    <name type="scientific">Schumannella luteola</name>
    <dbReference type="NCBI Taxonomy" id="472059"/>
    <lineage>
        <taxon>Bacteria</taxon>
        <taxon>Bacillati</taxon>
        <taxon>Actinomycetota</taxon>
        <taxon>Actinomycetes</taxon>
        <taxon>Micrococcales</taxon>
        <taxon>Microbacteriaceae</taxon>
        <taxon>Schumannella</taxon>
    </lineage>
</organism>
<dbReference type="RefSeq" id="WP_179568450.1">
    <property type="nucleotide sequence ID" value="NZ_JACBZY010000001.1"/>
</dbReference>
<feature type="transmembrane region" description="Helical" evidence="2">
    <location>
        <begin position="109"/>
        <end position="129"/>
    </location>
</feature>
<feature type="transmembrane region" description="Helical" evidence="2">
    <location>
        <begin position="78"/>
        <end position="97"/>
    </location>
</feature>
<reference evidence="4 5" key="1">
    <citation type="submission" date="2020-07" db="EMBL/GenBank/DDBJ databases">
        <title>Sequencing the genomes of 1000 actinobacteria strains.</title>
        <authorList>
            <person name="Klenk H.-P."/>
        </authorList>
    </citation>
    <scope>NUCLEOTIDE SEQUENCE [LARGE SCALE GENOMIC DNA]</scope>
    <source>
        <strain evidence="4 5">DSM 23141</strain>
    </source>
</reference>
<keyword evidence="5" id="KW-1185">Reference proteome</keyword>
<dbReference type="Proteomes" id="UP000553888">
    <property type="component" value="Unassembled WGS sequence"/>
</dbReference>